<dbReference type="GO" id="GO:0006751">
    <property type="term" value="P:glutathione catabolic process"/>
    <property type="evidence" value="ECO:0007669"/>
    <property type="project" value="UniProtKB-UniRule"/>
</dbReference>
<dbReference type="PRINTS" id="PR01210">
    <property type="entry name" value="GGTRANSPTASE"/>
</dbReference>
<dbReference type="InterPro" id="IPR043137">
    <property type="entry name" value="GGT_ssub_C"/>
</dbReference>
<organism evidence="5 6">
    <name type="scientific">Salix brachista</name>
    <dbReference type="NCBI Taxonomy" id="2182728"/>
    <lineage>
        <taxon>Eukaryota</taxon>
        <taxon>Viridiplantae</taxon>
        <taxon>Streptophyta</taxon>
        <taxon>Embryophyta</taxon>
        <taxon>Tracheophyta</taxon>
        <taxon>Spermatophyta</taxon>
        <taxon>Magnoliopsida</taxon>
        <taxon>eudicotyledons</taxon>
        <taxon>Gunneridae</taxon>
        <taxon>Pentapetalae</taxon>
        <taxon>rosids</taxon>
        <taxon>fabids</taxon>
        <taxon>Malpighiales</taxon>
        <taxon>Salicaceae</taxon>
        <taxon>Saliceae</taxon>
        <taxon>Salix</taxon>
    </lineage>
</organism>
<dbReference type="Pfam" id="PF01019">
    <property type="entry name" value="G_glu_transpept"/>
    <property type="match status" value="1"/>
</dbReference>
<dbReference type="UniPathway" id="UPA00204"/>
<dbReference type="GO" id="GO:0103068">
    <property type="term" value="F:leukotriene C4 gamma-glutamyl transferase activity"/>
    <property type="evidence" value="ECO:0007669"/>
    <property type="project" value="UniProtKB-EC"/>
</dbReference>
<protein>
    <recommendedName>
        <fullName evidence="3">Glutathione hydrolase</fullName>
        <ecNumber evidence="3">2.3.2.2</ecNumber>
        <ecNumber evidence="3">3.4.19.13</ecNumber>
    </recommendedName>
    <alternativeName>
        <fullName evidence="3">Gamma-glutamyltransferase</fullName>
    </alternativeName>
    <alternativeName>
        <fullName evidence="3">Gamma-glutamyltranspeptidase</fullName>
    </alternativeName>
</protein>
<dbReference type="NCBIfam" id="TIGR00066">
    <property type="entry name" value="g_glut_trans"/>
    <property type="match status" value="1"/>
</dbReference>
<dbReference type="GO" id="GO:0005886">
    <property type="term" value="C:plasma membrane"/>
    <property type="evidence" value="ECO:0007669"/>
    <property type="project" value="TreeGrafter"/>
</dbReference>
<evidence type="ECO:0000313" key="6">
    <source>
        <dbReference type="Proteomes" id="UP000326939"/>
    </source>
</evidence>
<feature type="binding site" evidence="2">
    <location>
        <position position="570"/>
    </location>
    <ligand>
        <name>L-glutamate</name>
        <dbReference type="ChEBI" id="CHEBI:29985"/>
    </ligand>
</feature>
<dbReference type="EMBL" id="VDCV01000016">
    <property type="protein sequence ID" value="KAB5520967.1"/>
    <property type="molecule type" value="Genomic_DNA"/>
</dbReference>
<dbReference type="PANTHER" id="PTHR11686:SF34">
    <property type="entry name" value="GLUTATHIONE HYDROLASE 1-RELATED"/>
    <property type="match status" value="1"/>
</dbReference>
<feature type="transmembrane region" description="Helical" evidence="4">
    <location>
        <begin position="86"/>
        <end position="110"/>
    </location>
</feature>
<dbReference type="InterPro" id="IPR029055">
    <property type="entry name" value="Ntn_hydrolases_N"/>
</dbReference>
<evidence type="ECO:0000256" key="1">
    <source>
        <dbReference type="PIRSR" id="PIRSR600101-1"/>
    </source>
</evidence>
<reference evidence="6" key="1">
    <citation type="journal article" date="2019" name="Gigascience">
        <title>De novo genome assembly of the endangered Acer yangbiense, a plant species with extremely small populations endemic to Yunnan Province, China.</title>
        <authorList>
            <person name="Yang J."/>
            <person name="Wariss H.M."/>
            <person name="Tao L."/>
            <person name="Zhang R."/>
            <person name="Yun Q."/>
            <person name="Hollingsworth P."/>
            <person name="Dao Z."/>
            <person name="Luo G."/>
            <person name="Guo H."/>
            <person name="Ma Y."/>
            <person name="Sun W."/>
        </authorList>
    </citation>
    <scope>NUCLEOTIDE SEQUENCE [LARGE SCALE GENOMIC DNA]</scope>
    <source>
        <strain evidence="6">cv. br00</strain>
    </source>
</reference>
<proteinExistence type="predicted"/>
<comment type="caution">
    <text evidence="5">The sequence shown here is derived from an EMBL/GenBank/DDBJ whole genome shotgun (WGS) entry which is preliminary data.</text>
</comment>
<evidence type="ECO:0000256" key="4">
    <source>
        <dbReference type="SAM" id="Phobius"/>
    </source>
</evidence>
<feature type="binding site" evidence="2">
    <location>
        <begin position="548"/>
        <end position="549"/>
    </location>
    <ligand>
        <name>L-glutamate</name>
        <dbReference type="ChEBI" id="CHEBI:29985"/>
    </ligand>
</feature>
<dbReference type="Proteomes" id="UP000326939">
    <property type="component" value="Chromosome 16"/>
</dbReference>
<dbReference type="AlphaFoldDB" id="A0A5N5K1D5"/>
<dbReference type="InterPro" id="IPR043138">
    <property type="entry name" value="GGT_lsub"/>
</dbReference>
<dbReference type="PANTHER" id="PTHR11686">
    <property type="entry name" value="GAMMA GLUTAMYL TRANSPEPTIDASE"/>
    <property type="match status" value="1"/>
</dbReference>
<dbReference type="InterPro" id="IPR000101">
    <property type="entry name" value="GGT_peptidase"/>
</dbReference>
<keyword evidence="4" id="KW-0812">Transmembrane</keyword>
<dbReference type="Gene3D" id="3.60.20.40">
    <property type="match status" value="1"/>
</dbReference>
<keyword evidence="3" id="KW-0012">Acyltransferase</keyword>
<gene>
    <name evidence="5" type="ORF">DKX38_025286</name>
</gene>
<dbReference type="FunFam" id="1.10.246.130:FF:000001">
    <property type="entry name" value="Gamma-glutamyltransferase 5 isoform 1"/>
    <property type="match status" value="1"/>
</dbReference>
<keyword evidence="4" id="KW-0472">Membrane</keyword>
<accession>A0A5N5K1D5</accession>
<comment type="pathway">
    <text evidence="3">Sulfur metabolism; glutathione metabolism.</text>
</comment>
<comment type="catalytic activity">
    <reaction evidence="3">
        <text>an S-substituted glutathione + H2O = an S-substituted L-cysteinylglycine + L-glutamate</text>
        <dbReference type="Rhea" id="RHEA:59468"/>
        <dbReference type="ChEBI" id="CHEBI:15377"/>
        <dbReference type="ChEBI" id="CHEBI:29985"/>
        <dbReference type="ChEBI" id="CHEBI:90779"/>
        <dbReference type="ChEBI" id="CHEBI:143103"/>
        <dbReference type="EC" id="3.4.19.13"/>
    </reaction>
</comment>
<keyword evidence="3" id="KW-0378">Hydrolase</keyword>
<dbReference type="GO" id="GO:0036374">
    <property type="term" value="F:glutathione hydrolase activity"/>
    <property type="evidence" value="ECO:0007669"/>
    <property type="project" value="UniProtKB-UniRule"/>
</dbReference>
<evidence type="ECO:0000256" key="3">
    <source>
        <dbReference type="RuleBase" id="RU368068"/>
    </source>
</evidence>
<comment type="catalytic activity">
    <reaction evidence="3">
        <text>an N-terminal (5-L-glutamyl)-[peptide] + an alpha-amino acid = 5-L-glutamyl amino acid + an N-terminal L-alpha-aminoacyl-[peptide]</text>
        <dbReference type="Rhea" id="RHEA:23904"/>
        <dbReference type="Rhea" id="RHEA-COMP:9780"/>
        <dbReference type="Rhea" id="RHEA-COMP:9795"/>
        <dbReference type="ChEBI" id="CHEBI:77644"/>
        <dbReference type="ChEBI" id="CHEBI:78597"/>
        <dbReference type="ChEBI" id="CHEBI:78599"/>
        <dbReference type="ChEBI" id="CHEBI:78608"/>
        <dbReference type="EC" id="2.3.2.2"/>
    </reaction>
</comment>
<comment type="catalytic activity">
    <reaction evidence="3">
        <text>glutathione + H2O = L-cysteinylglycine + L-glutamate</text>
        <dbReference type="Rhea" id="RHEA:28807"/>
        <dbReference type="ChEBI" id="CHEBI:15377"/>
        <dbReference type="ChEBI" id="CHEBI:29985"/>
        <dbReference type="ChEBI" id="CHEBI:57925"/>
        <dbReference type="ChEBI" id="CHEBI:61694"/>
        <dbReference type="EC" id="3.4.19.13"/>
    </reaction>
</comment>
<feature type="binding site" evidence="2">
    <location>
        <position position="521"/>
    </location>
    <ligand>
        <name>L-glutamate</name>
        <dbReference type="ChEBI" id="CHEBI:29985"/>
    </ligand>
</feature>
<name>A0A5N5K1D5_9ROSI</name>
<evidence type="ECO:0000256" key="2">
    <source>
        <dbReference type="PIRSR" id="PIRSR600101-2"/>
    </source>
</evidence>
<sequence length="679" mass="74142">MEDKILIGFASDGVWKMKIDRIWQLHYRVVQNKLRIQGPNFPMTVSPSCLAGVRVEKHLLLPVLSLRLVAILNGICMQIWVKVTVFTAFLLSWTTIAFLFSSPLLPTLGLGNLGRPAHQRHEIVASHGVVATDDERCSRIGLDALREGGHAVDAAVAASLCLGVVGLASSGMGGGSFMLILLANGEAQAFDMRETAPMKASEDMYAGNATKKAKGALSIAVPGELAGLHRAWRKYGRLPWKRLVRPAEQLACKGFKISPYLHMQMVKTESGILADKGLRDLLTSDGQLLQPGDICLNKKLAHTLRMISKHGIEAFYNGSVGSKLVKDIQKAGGILTREDLQRYQVKMRDPIVADILGFKILGMPPPSSGGASMMLILNILAQYGAPSGISGPLGIHREIEALKHAFAVRMNLGDPDFINVTEVVSDMLSPKFAETLKKTIYDNMTFDPRYYGGRYATSLIRVGMIYMIILWNQIHDHGTSHVSIVDIERNAVSMTNTVNAYFGSNILSPSTGILLNNEMDDFSIPMSNGNVPPPAPPNFIRPGKRPLSSMTPTIILKDEKLRAVVGASGGAMIIAGTTEVVLNHLRGMDPLHSVLAPRVYHQLIPNVVQYENWTTPYGEHYEVPANVRTFLRRRGHVLQSLAGGSICQFIFVETSKKNKGRGELVGVSDPRKGGFPAGY</sequence>
<comment type="function">
    <text evidence="3">Cleaves the gamma-glutamyl peptide bond of glutathione and glutathione conjugates.</text>
</comment>
<feature type="transmembrane region" description="Helical" evidence="4">
    <location>
        <begin position="155"/>
        <end position="183"/>
    </location>
</feature>
<dbReference type="EC" id="2.3.2.2" evidence="3"/>
<feature type="active site" description="Nucleophile" evidence="1">
    <location>
        <position position="479"/>
    </location>
</feature>
<keyword evidence="4" id="KW-1133">Transmembrane helix</keyword>
<dbReference type="Gene3D" id="1.10.246.130">
    <property type="match status" value="1"/>
</dbReference>
<dbReference type="EC" id="3.4.19.13" evidence="3"/>
<evidence type="ECO:0000313" key="5">
    <source>
        <dbReference type="EMBL" id="KAB5520967.1"/>
    </source>
</evidence>
<feature type="binding site" evidence="2">
    <location>
        <begin position="497"/>
        <end position="499"/>
    </location>
    <ligand>
        <name>L-glutamate</name>
        <dbReference type="ChEBI" id="CHEBI:29985"/>
    </ligand>
</feature>
<keyword evidence="6" id="KW-1185">Reference proteome</keyword>
<keyword evidence="3" id="KW-0808">Transferase</keyword>
<feature type="binding site" evidence="2">
    <location>
        <position position="193"/>
    </location>
    <ligand>
        <name>L-glutamate</name>
        <dbReference type="ChEBI" id="CHEBI:29985"/>
    </ligand>
</feature>
<dbReference type="SUPFAM" id="SSF56235">
    <property type="entry name" value="N-terminal nucleophile aminohydrolases (Ntn hydrolases)"/>
    <property type="match status" value="1"/>
</dbReference>
<feature type="transmembrane region" description="Helical" evidence="4">
    <location>
        <begin position="59"/>
        <end position="80"/>
    </location>
</feature>